<dbReference type="InterPro" id="IPR003675">
    <property type="entry name" value="Rce1/LyrA-like_dom"/>
</dbReference>
<feature type="transmembrane region" description="Helical" evidence="1">
    <location>
        <begin position="70"/>
        <end position="88"/>
    </location>
</feature>
<dbReference type="Pfam" id="PF02517">
    <property type="entry name" value="Rce1-like"/>
    <property type="match status" value="1"/>
</dbReference>
<dbReference type="AlphaFoldDB" id="A0A926UYX5"/>
<keyword evidence="3" id="KW-0378">Hydrolase</keyword>
<reference evidence="3" key="2">
    <citation type="submission" date="2020-08" db="EMBL/GenBank/DDBJ databases">
        <authorList>
            <person name="Chen M."/>
            <person name="Teng W."/>
            <person name="Zhao L."/>
            <person name="Hu C."/>
            <person name="Zhou Y."/>
            <person name="Han B."/>
            <person name="Song L."/>
            <person name="Shu W."/>
        </authorList>
    </citation>
    <scope>NUCLEOTIDE SEQUENCE</scope>
    <source>
        <strain evidence="3">FACHB-1277</strain>
    </source>
</reference>
<sequence>MSIFGDIIIIIIGLYVLPVILILVGIIPFGYRFITLGIVGLLIILSAILKKVSFSEVGFNQHNLIPALKNILPITVICTVLSILYYHFYGARIDNSGIPIYFYVFYIFISTPLQEFLYRSYIFHILSEVNLSRYFLIISPVLYALAHIIYNDIPTVVMSLVIGIYWSYHYACFKNLYSIAFSHIVLGIVAIATGIL</sequence>
<keyword evidence="1" id="KW-0812">Transmembrane</keyword>
<feature type="transmembrane region" description="Helical" evidence="1">
    <location>
        <begin position="176"/>
        <end position="195"/>
    </location>
</feature>
<evidence type="ECO:0000313" key="4">
    <source>
        <dbReference type="Proteomes" id="UP000631421"/>
    </source>
</evidence>
<feature type="domain" description="CAAX prenyl protease 2/Lysostaphin resistance protein A-like" evidence="2">
    <location>
        <begin position="99"/>
        <end position="186"/>
    </location>
</feature>
<keyword evidence="3" id="KW-0645">Protease</keyword>
<protein>
    <submittedName>
        <fullName evidence="3">CPBP family intramembrane metalloprotease</fullName>
    </submittedName>
</protein>
<accession>A0A926UYX5</accession>
<keyword evidence="1" id="KW-0472">Membrane</keyword>
<keyword evidence="1" id="KW-1133">Transmembrane helix</keyword>
<keyword evidence="4" id="KW-1185">Reference proteome</keyword>
<reference evidence="3" key="1">
    <citation type="journal article" date="2015" name="ISME J.">
        <title>Draft Genome Sequence of Streptomyces incarnatus NRRL8089, which Produces the Nucleoside Antibiotic Sinefungin.</title>
        <authorList>
            <person name="Oshima K."/>
            <person name="Hattori M."/>
            <person name="Shimizu H."/>
            <person name="Fukuda K."/>
            <person name="Nemoto M."/>
            <person name="Inagaki K."/>
            <person name="Tamura T."/>
        </authorList>
    </citation>
    <scope>NUCLEOTIDE SEQUENCE</scope>
    <source>
        <strain evidence="3">FACHB-1277</strain>
    </source>
</reference>
<feature type="transmembrane region" description="Helical" evidence="1">
    <location>
        <begin position="100"/>
        <end position="119"/>
    </location>
</feature>
<keyword evidence="3" id="KW-0482">Metalloprotease</keyword>
<comment type="caution">
    <text evidence="3">The sequence shown here is derived from an EMBL/GenBank/DDBJ whole genome shotgun (WGS) entry which is preliminary data.</text>
</comment>
<dbReference type="EMBL" id="JACJPY010000115">
    <property type="protein sequence ID" value="MBD2152547.1"/>
    <property type="molecule type" value="Genomic_DNA"/>
</dbReference>
<gene>
    <name evidence="3" type="ORF">H6F44_20845</name>
</gene>
<dbReference type="Proteomes" id="UP000631421">
    <property type="component" value="Unassembled WGS sequence"/>
</dbReference>
<dbReference type="GO" id="GO:0004175">
    <property type="term" value="F:endopeptidase activity"/>
    <property type="evidence" value="ECO:0007669"/>
    <property type="project" value="UniProtKB-ARBA"/>
</dbReference>
<dbReference type="GO" id="GO:0080120">
    <property type="term" value="P:CAAX-box protein maturation"/>
    <property type="evidence" value="ECO:0007669"/>
    <property type="project" value="UniProtKB-ARBA"/>
</dbReference>
<proteinExistence type="predicted"/>
<dbReference type="RefSeq" id="WP_190353013.1">
    <property type="nucleotide sequence ID" value="NZ_JACJPY010000115.1"/>
</dbReference>
<dbReference type="GO" id="GO:0008237">
    <property type="term" value="F:metallopeptidase activity"/>
    <property type="evidence" value="ECO:0007669"/>
    <property type="project" value="UniProtKB-KW"/>
</dbReference>
<feature type="transmembrane region" description="Helical" evidence="1">
    <location>
        <begin position="7"/>
        <end position="27"/>
    </location>
</feature>
<name>A0A926UYX5_9CYAN</name>
<feature type="transmembrane region" description="Helical" evidence="1">
    <location>
        <begin position="33"/>
        <end position="49"/>
    </location>
</feature>
<evidence type="ECO:0000313" key="3">
    <source>
        <dbReference type="EMBL" id="MBD2152547.1"/>
    </source>
</evidence>
<organism evidence="3 4">
    <name type="scientific">Pseudanabaena cinerea FACHB-1277</name>
    <dbReference type="NCBI Taxonomy" id="2949581"/>
    <lineage>
        <taxon>Bacteria</taxon>
        <taxon>Bacillati</taxon>
        <taxon>Cyanobacteriota</taxon>
        <taxon>Cyanophyceae</taxon>
        <taxon>Pseudanabaenales</taxon>
        <taxon>Pseudanabaenaceae</taxon>
        <taxon>Pseudanabaena</taxon>
        <taxon>Pseudanabaena cinerea</taxon>
    </lineage>
</organism>
<evidence type="ECO:0000256" key="1">
    <source>
        <dbReference type="SAM" id="Phobius"/>
    </source>
</evidence>
<feature type="transmembrane region" description="Helical" evidence="1">
    <location>
        <begin position="131"/>
        <end position="150"/>
    </location>
</feature>
<evidence type="ECO:0000259" key="2">
    <source>
        <dbReference type="Pfam" id="PF02517"/>
    </source>
</evidence>